<feature type="domain" description="Helix-turn-helix" evidence="1">
    <location>
        <begin position="19"/>
        <end position="69"/>
    </location>
</feature>
<dbReference type="RefSeq" id="WP_155071440.1">
    <property type="nucleotide sequence ID" value="NZ_WIXO01000001.1"/>
</dbReference>
<accession>A0A6G2BEK0</accession>
<comment type="caution">
    <text evidence="2">The sequence shown here is derived from an EMBL/GenBank/DDBJ whole genome shotgun (WGS) entry which is preliminary data.</text>
</comment>
<protein>
    <submittedName>
        <fullName evidence="2">Helix-turn-helix domain-containing protein</fullName>
    </submittedName>
</protein>
<dbReference type="InterPro" id="IPR041657">
    <property type="entry name" value="HTH_17"/>
</dbReference>
<evidence type="ECO:0000259" key="1">
    <source>
        <dbReference type="Pfam" id="PF12728"/>
    </source>
</evidence>
<dbReference type="Pfam" id="PF12728">
    <property type="entry name" value="HTH_17"/>
    <property type="match status" value="1"/>
</dbReference>
<dbReference type="EMBL" id="WIXO01000001">
    <property type="protein sequence ID" value="MTE20332.1"/>
    <property type="molecule type" value="Genomic_DNA"/>
</dbReference>
<sequence length="82" mass="9379">MPTPPPIRIASDDEVAEIVYTAEQFARLVGKSIKTIYHWRYTGYGPRGFRIGRSVHYFKRDIDAWLRQLSDADTEHGTGQPA</sequence>
<proteinExistence type="predicted"/>
<evidence type="ECO:0000313" key="2">
    <source>
        <dbReference type="EMBL" id="MTE20332.1"/>
    </source>
</evidence>
<reference evidence="2 3" key="1">
    <citation type="submission" date="2019-11" db="EMBL/GenBank/DDBJ databases">
        <authorList>
            <person name="Yuan L."/>
        </authorList>
    </citation>
    <scope>NUCLEOTIDE SEQUENCE [LARGE SCALE GENOMIC DNA]</scope>
    <source>
        <strain evidence="2 3">TRM43335</strain>
    </source>
</reference>
<dbReference type="InterPro" id="IPR009061">
    <property type="entry name" value="DNA-bd_dom_put_sf"/>
</dbReference>
<dbReference type="AlphaFoldDB" id="A0A6G2BEK0"/>
<keyword evidence="3" id="KW-1185">Reference proteome</keyword>
<organism evidence="2 3">
    <name type="scientific">Streptomyces taklimakanensis</name>
    <dbReference type="NCBI Taxonomy" id="2569853"/>
    <lineage>
        <taxon>Bacteria</taxon>
        <taxon>Bacillati</taxon>
        <taxon>Actinomycetota</taxon>
        <taxon>Actinomycetes</taxon>
        <taxon>Kitasatosporales</taxon>
        <taxon>Streptomycetaceae</taxon>
        <taxon>Streptomyces</taxon>
    </lineage>
</organism>
<evidence type="ECO:0000313" key="3">
    <source>
        <dbReference type="Proteomes" id="UP000473014"/>
    </source>
</evidence>
<dbReference type="SUPFAM" id="SSF46955">
    <property type="entry name" value="Putative DNA-binding domain"/>
    <property type="match status" value="1"/>
</dbReference>
<dbReference type="Proteomes" id="UP000473014">
    <property type="component" value="Unassembled WGS sequence"/>
</dbReference>
<name>A0A6G2BEK0_9ACTN</name>
<gene>
    <name evidence="2" type="ORF">F0L17_14690</name>
</gene>
<dbReference type="OrthoDB" id="5524782at2"/>